<comment type="caution">
    <text evidence="2">The sequence shown here is derived from an EMBL/GenBank/DDBJ whole genome shotgun (WGS) entry which is preliminary data.</text>
</comment>
<name>F9W918_TRYCI</name>
<reference evidence="2 3" key="2">
    <citation type="journal article" date="2012" name="Proc. Natl. Acad. Sci. U.S.A.">
        <title>Antigenic diversity is generated by distinct evolutionary mechanisms in African trypanosome species.</title>
        <authorList>
            <person name="Jackson A.P."/>
            <person name="Berry A."/>
            <person name="Aslett M."/>
            <person name="Allison H.C."/>
            <person name="Burton P."/>
            <person name="Vavrova-Anderson J."/>
            <person name="Brown R."/>
            <person name="Browne H."/>
            <person name="Corton N."/>
            <person name="Hauser H."/>
            <person name="Gamble J."/>
            <person name="Gilderthorp R."/>
            <person name="Marcello L."/>
            <person name="McQuillan J."/>
            <person name="Otto T.D."/>
            <person name="Quail M.A."/>
            <person name="Sanders M.J."/>
            <person name="van Tonder A."/>
            <person name="Ginger M.L."/>
            <person name="Field M.C."/>
            <person name="Barry J.D."/>
            <person name="Hertz-Fowler C."/>
            <person name="Berriman M."/>
        </authorList>
    </citation>
    <scope>NUCLEOTIDE SEQUENCE [LARGE SCALE GENOMIC DNA]</scope>
    <source>
        <strain evidence="2 3">IL3000</strain>
    </source>
</reference>
<dbReference type="EMBL" id="CAEQ01001254">
    <property type="protein sequence ID" value="CCD13707.1"/>
    <property type="molecule type" value="Genomic_DNA"/>
</dbReference>
<keyword evidence="3" id="KW-1185">Reference proteome</keyword>
<accession>F9W918</accession>
<proteinExistence type="predicted"/>
<evidence type="ECO:0000313" key="2">
    <source>
        <dbReference type="EMBL" id="CCD13707.1"/>
    </source>
</evidence>
<dbReference type="Proteomes" id="UP000000702">
    <property type="component" value="Unassembled WGS sequence"/>
</dbReference>
<feature type="region of interest" description="Disordered" evidence="1">
    <location>
        <begin position="100"/>
        <end position="122"/>
    </location>
</feature>
<evidence type="ECO:0000256" key="1">
    <source>
        <dbReference type="SAM" id="MobiDB-lite"/>
    </source>
</evidence>
<protein>
    <submittedName>
        <fullName evidence="2">Uncharacterized protein</fullName>
    </submittedName>
</protein>
<reference evidence="3" key="1">
    <citation type="submission" date="2011-07" db="EMBL/GenBank/DDBJ databases">
        <title>Divergent evolution of antigenic variation in African trypanosomes.</title>
        <authorList>
            <person name="Jackson A.P."/>
            <person name="Berry A."/>
            <person name="Allison H.C."/>
            <person name="Burton P."/>
            <person name="Anderson J."/>
            <person name="Aslett M."/>
            <person name="Brown R."/>
            <person name="Corton N."/>
            <person name="Harris D."/>
            <person name="Hauser H."/>
            <person name="Gamble J."/>
            <person name="Gilderthorp R."/>
            <person name="McQuillan J."/>
            <person name="Quail M.A."/>
            <person name="Sanders M."/>
            <person name="Van Tonder A."/>
            <person name="Ginger M.L."/>
            <person name="Donelson J.E."/>
            <person name="Field M.C."/>
            <person name="Barry J.D."/>
            <person name="Berriman M."/>
            <person name="Hertz-Fowler C."/>
        </authorList>
    </citation>
    <scope>NUCLEOTIDE SEQUENCE [LARGE SCALE GENOMIC DNA]</scope>
    <source>
        <strain evidence="3">IL3000</strain>
    </source>
</reference>
<dbReference type="AlphaFoldDB" id="F9W918"/>
<organism evidence="2 3">
    <name type="scientific">Trypanosoma congolense (strain IL3000)</name>
    <dbReference type="NCBI Taxonomy" id="1068625"/>
    <lineage>
        <taxon>Eukaryota</taxon>
        <taxon>Discoba</taxon>
        <taxon>Euglenozoa</taxon>
        <taxon>Kinetoplastea</taxon>
        <taxon>Metakinetoplastina</taxon>
        <taxon>Trypanosomatida</taxon>
        <taxon>Trypanosomatidae</taxon>
        <taxon>Trypanosoma</taxon>
        <taxon>Nannomonas</taxon>
    </lineage>
</organism>
<evidence type="ECO:0000313" key="3">
    <source>
        <dbReference type="Proteomes" id="UP000000702"/>
    </source>
</evidence>
<sequence>MHLPTLRLSKWWCAAQQPWRVNQCPLNPVRGYRACPHFSSGWCSRLAGCFKGVLAIAAPKLLSAVALYTMRSPHTPYGGRHPQHFQGIPFTRVTRQHMSSSNVSATTQRCETSLLPKQNDNN</sequence>
<gene>
    <name evidence="2" type="ORF">TCIL3000_0_04640</name>
</gene>